<reference evidence="4 5" key="1">
    <citation type="submission" date="2018-09" db="EMBL/GenBank/DDBJ databases">
        <title>Bacillus saliacetes sp. nov., isolated from Thai shrimp paste (Ka-pi).</title>
        <authorList>
            <person name="Daroonpunt R."/>
            <person name="Tanasupawat S."/>
            <person name="Yiamsombut S."/>
        </authorList>
    </citation>
    <scope>NUCLEOTIDE SEQUENCE [LARGE SCALE GENOMIC DNA]</scope>
    <source>
        <strain evidence="4 5">SKP7-4</strain>
    </source>
</reference>
<dbReference type="InterPro" id="IPR011990">
    <property type="entry name" value="TPR-like_helical_dom_sf"/>
</dbReference>
<organism evidence="4 5">
    <name type="scientific">Bacillus salacetis</name>
    <dbReference type="NCBI Taxonomy" id="2315464"/>
    <lineage>
        <taxon>Bacteria</taxon>
        <taxon>Bacillati</taxon>
        <taxon>Bacillota</taxon>
        <taxon>Bacilli</taxon>
        <taxon>Bacillales</taxon>
        <taxon>Bacillaceae</taxon>
        <taxon>Bacillus</taxon>
    </lineage>
</organism>
<dbReference type="EMBL" id="QXIR01000001">
    <property type="protein sequence ID" value="RIW38985.1"/>
    <property type="molecule type" value="Genomic_DNA"/>
</dbReference>
<evidence type="ECO:0000313" key="5">
    <source>
        <dbReference type="Proteomes" id="UP000265801"/>
    </source>
</evidence>
<feature type="repeat" description="TPR" evidence="3">
    <location>
        <begin position="187"/>
        <end position="220"/>
    </location>
</feature>
<keyword evidence="1" id="KW-0677">Repeat</keyword>
<dbReference type="PANTHER" id="PTHR45586">
    <property type="entry name" value="TPR REPEAT-CONTAINING PROTEIN PA4667"/>
    <property type="match status" value="1"/>
</dbReference>
<evidence type="ECO:0000256" key="3">
    <source>
        <dbReference type="PROSITE-ProRule" id="PRU00339"/>
    </source>
</evidence>
<accession>A0A3A1RDF3</accession>
<dbReference type="Gene3D" id="1.25.40.10">
    <property type="entry name" value="Tetratricopeptide repeat domain"/>
    <property type="match status" value="2"/>
</dbReference>
<dbReference type="InterPro" id="IPR051012">
    <property type="entry name" value="CellSynth/LPSAsmb/PSIAsmb"/>
</dbReference>
<dbReference type="AlphaFoldDB" id="A0A3A1RDF3"/>
<feature type="repeat" description="TPR" evidence="3">
    <location>
        <begin position="21"/>
        <end position="54"/>
    </location>
</feature>
<evidence type="ECO:0000256" key="2">
    <source>
        <dbReference type="ARBA" id="ARBA00022803"/>
    </source>
</evidence>
<evidence type="ECO:0000256" key="1">
    <source>
        <dbReference type="ARBA" id="ARBA00022737"/>
    </source>
</evidence>
<evidence type="ECO:0000313" key="4">
    <source>
        <dbReference type="EMBL" id="RIW38985.1"/>
    </source>
</evidence>
<proteinExistence type="predicted"/>
<dbReference type="Proteomes" id="UP000265801">
    <property type="component" value="Unassembled WGS sequence"/>
</dbReference>
<comment type="caution">
    <text evidence="4">The sequence shown here is derived from an EMBL/GenBank/DDBJ whole genome shotgun (WGS) entry which is preliminary data.</text>
</comment>
<dbReference type="RefSeq" id="WP_119545026.1">
    <property type="nucleotide sequence ID" value="NZ_QXIR01000001.1"/>
</dbReference>
<sequence length="504" mass="58238">MRKGSNARNDKSKILSFVPTGEYYFNKGIKAYHRRELNKSKKYLNRALQLEPLEPMIACQLSIVHTEMGEYSQSNQLLHMIIDSLDPHMVECHYFLANNYAHLGLFKEAYTHVSNYLEKEEYGEFSEDAEDLLEILELDSDEALDTLYEHDELITNQEKARNLLESGNFQKAVDLLEEVIKDYPEYWSAYNNLALAYFYLGSTEKAAATLEEVLEKNPGNLHALCNMAVFYFYQQRNEELQELMEGLEKVRPFHYEQRYKLGATFALIGRNDKAYEWLKSLQKQGFQGDASFYYWLSHAAYHTGHIQTAEQAWKRVMEENPEKAGAEPWNDKNPQIEGFENHVSSILKKVKSEYAEERLFGLFLISVSHHQKEVLTHTDFGAVDDLNRAEKLYLAEILKAESRKAIKGSRSIKHIHETALAIYEIHNPINAVDSGLFLTWFTIACKLLEAEKSLKNAKACAAATEYIWHRLRGDKRTKTLISGKYGITASTLNKYLEIVESYLE</sequence>
<dbReference type="PANTHER" id="PTHR45586:SF1">
    <property type="entry name" value="LIPOPOLYSACCHARIDE ASSEMBLY PROTEIN B"/>
    <property type="match status" value="1"/>
</dbReference>
<keyword evidence="2 3" id="KW-0802">TPR repeat</keyword>
<dbReference type="PROSITE" id="PS50005">
    <property type="entry name" value="TPR"/>
    <property type="match status" value="2"/>
</dbReference>
<protein>
    <submittedName>
        <fullName evidence="4">Tetratricopeptide repeat protein</fullName>
    </submittedName>
</protein>
<dbReference type="Pfam" id="PF13432">
    <property type="entry name" value="TPR_16"/>
    <property type="match status" value="1"/>
</dbReference>
<name>A0A3A1RDF3_9BACI</name>
<gene>
    <name evidence="4" type="ORF">D3H55_01135</name>
</gene>
<dbReference type="SUPFAM" id="SSF48452">
    <property type="entry name" value="TPR-like"/>
    <property type="match status" value="2"/>
</dbReference>
<dbReference type="InterPro" id="IPR019734">
    <property type="entry name" value="TPR_rpt"/>
</dbReference>
<dbReference type="OrthoDB" id="600613at2"/>
<keyword evidence="5" id="KW-1185">Reference proteome</keyword>
<dbReference type="SMART" id="SM00028">
    <property type="entry name" value="TPR"/>
    <property type="match status" value="5"/>
</dbReference>